<accession>A0AAJ1IAR4</accession>
<comment type="caution">
    <text evidence="1">The sequence shown here is derived from an EMBL/GenBank/DDBJ whole genome shotgun (WGS) entry which is preliminary data.</text>
</comment>
<evidence type="ECO:0000313" key="2">
    <source>
        <dbReference type="Proteomes" id="UP001221217"/>
    </source>
</evidence>
<dbReference type="EMBL" id="JAQQAL010000010">
    <property type="protein sequence ID" value="MDC7225809.1"/>
    <property type="molecule type" value="Genomic_DNA"/>
</dbReference>
<proteinExistence type="predicted"/>
<reference evidence="1 2" key="1">
    <citation type="submission" date="2022-12" db="EMBL/GenBank/DDBJ databases">
        <title>Metagenome assembled genome from gulf of manar.</title>
        <authorList>
            <person name="Kohli P."/>
            <person name="Pk S."/>
            <person name="Venkata Ramana C."/>
            <person name="Sasikala C."/>
        </authorList>
    </citation>
    <scope>NUCLEOTIDE SEQUENCE [LARGE SCALE GENOMIC DNA]</scope>
    <source>
        <strain evidence="1">JB008</strain>
    </source>
</reference>
<dbReference type="Proteomes" id="UP001221217">
    <property type="component" value="Unassembled WGS sequence"/>
</dbReference>
<protein>
    <submittedName>
        <fullName evidence="1">Uncharacterized protein</fullName>
    </submittedName>
</protein>
<evidence type="ECO:0000313" key="1">
    <source>
        <dbReference type="EMBL" id="MDC7225809.1"/>
    </source>
</evidence>
<dbReference type="AlphaFoldDB" id="A0AAJ1IAR4"/>
<sequence length="54" mass="6440">MEKEKQELLKSNLLYYIDTHPILNEDGSRSKKVERRISDIMSLQYSAEHRDFSP</sequence>
<organism evidence="1 2">
    <name type="scientific">Candidatus Thalassospirochaeta sargassi</name>
    <dbReference type="NCBI Taxonomy" id="3119039"/>
    <lineage>
        <taxon>Bacteria</taxon>
        <taxon>Pseudomonadati</taxon>
        <taxon>Spirochaetota</taxon>
        <taxon>Spirochaetia</taxon>
        <taxon>Spirochaetales</taxon>
        <taxon>Spirochaetaceae</taxon>
        <taxon>Candidatus Thalassospirochaeta</taxon>
    </lineage>
</organism>
<gene>
    <name evidence="1" type="ORF">PQJ61_03475</name>
</gene>
<name>A0AAJ1IAR4_9SPIO</name>